<proteinExistence type="predicted"/>
<dbReference type="Proteomes" id="UP000008206">
    <property type="component" value="Chromosome"/>
</dbReference>
<feature type="signal peptide" evidence="2">
    <location>
        <begin position="1"/>
        <end position="27"/>
    </location>
</feature>
<evidence type="ECO:0008006" key="5">
    <source>
        <dbReference type="Google" id="ProtNLM"/>
    </source>
</evidence>
<dbReference type="EMBL" id="CP002198">
    <property type="protein sequence ID" value="ADN14086.1"/>
    <property type="molecule type" value="Genomic_DNA"/>
</dbReference>
<evidence type="ECO:0000256" key="2">
    <source>
        <dbReference type="SAM" id="SignalP"/>
    </source>
</evidence>
<gene>
    <name evidence="3" type="ordered locus">Cyan7822_2106</name>
</gene>
<feature type="region of interest" description="Disordered" evidence="1">
    <location>
        <begin position="31"/>
        <end position="55"/>
    </location>
</feature>
<dbReference type="Gene3D" id="1.25.40.10">
    <property type="entry name" value="Tetratricopeptide repeat domain"/>
    <property type="match status" value="1"/>
</dbReference>
<evidence type="ECO:0000313" key="4">
    <source>
        <dbReference type="Proteomes" id="UP000008206"/>
    </source>
</evidence>
<dbReference type="RefSeq" id="WP_013322192.1">
    <property type="nucleotide sequence ID" value="NC_014501.1"/>
</dbReference>
<dbReference type="HOGENOM" id="CLU_099414_0_0_3"/>
<dbReference type="OrthoDB" id="511540at2"/>
<accession>E0UCL5</accession>
<keyword evidence="4" id="KW-1185">Reference proteome</keyword>
<dbReference type="eggNOG" id="ENOG502ZNY9">
    <property type="taxonomic scope" value="Bacteria"/>
</dbReference>
<keyword evidence="2" id="KW-0732">Signal</keyword>
<feature type="chain" id="PRO_5003141236" description="Tetratricopeptide repeat protein" evidence="2">
    <location>
        <begin position="28"/>
        <end position="207"/>
    </location>
</feature>
<protein>
    <recommendedName>
        <fullName evidence="5">Tetratricopeptide repeat protein</fullName>
    </recommendedName>
</protein>
<dbReference type="KEGG" id="cyj:Cyan7822_2106"/>
<sequence length="207" mass="22518">MLKITVSCFSVWCVALSLGTVPWPVQAQSLAQSTPQITEETPNGEPTPNPDELRPLAQSDSLLSLEGGEKLMQEASEAINTEKYDVAAAKLNQARRVFNQLSNYHLKLATIFSGIDRTVVEAQRSNALKSGQLRDQATYQLALVHRAQNKPELAVPLLIQVIESQNPTSEMGQKCYQQLYELGFVNAPLNGEKPAASSSAPAPSAKK</sequence>
<dbReference type="InterPro" id="IPR011990">
    <property type="entry name" value="TPR-like_helical_dom_sf"/>
</dbReference>
<evidence type="ECO:0000313" key="3">
    <source>
        <dbReference type="EMBL" id="ADN14086.1"/>
    </source>
</evidence>
<organism evidence="3 4">
    <name type="scientific">Gloeothece verrucosa (strain PCC 7822)</name>
    <name type="common">Cyanothece sp. (strain PCC 7822)</name>
    <dbReference type="NCBI Taxonomy" id="497965"/>
    <lineage>
        <taxon>Bacteria</taxon>
        <taxon>Bacillati</taxon>
        <taxon>Cyanobacteriota</taxon>
        <taxon>Cyanophyceae</taxon>
        <taxon>Oscillatoriophycideae</taxon>
        <taxon>Chroococcales</taxon>
        <taxon>Aphanothecaceae</taxon>
        <taxon>Gloeothece</taxon>
        <taxon>Gloeothece verrucosa</taxon>
    </lineage>
</organism>
<dbReference type="STRING" id="497965.Cyan7822_2106"/>
<reference evidence="4" key="1">
    <citation type="journal article" date="2011" name="MBio">
        <title>Novel metabolic attributes of the genus Cyanothece, comprising a group of unicellular nitrogen-fixing Cyanobacteria.</title>
        <authorList>
            <person name="Bandyopadhyay A."/>
            <person name="Elvitigala T."/>
            <person name="Welsh E."/>
            <person name="Stockel J."/>
            <person name="Liberton M."/>
            <person name="Min H."/>
            <person name="Sherman L.A."/>
            <person name="Pakrasi H.B."/>
        </authorList>
    </citation>
    <scope>NUCLEOTIDE SEQUENCE [LARGE SCALE GENOMIC DNA]</scope>
    <source>
        <strain evidence="4">PCC 7822</strain>
    </source>
</reference>
<name>E0UCL5_GLOV7</name>
<evidence type="ECO:0000256" key="1">
    <source>
        <dbReference type="SAM" id="MobiDB-lite"/>
    </source>
</evidence>
<dbReference type="AlphaFoldDB" id="E0UCL5"/>